<evidence type="ECO:0000313" key="2">
    <source>
        <dbReference type="EMBL" id="KAK7693562.1"/>
    </source>
</evidence>
<gene>
    <name evidence="2" type="ORF">QCA50_003131</name>
</gene>
<accession>A0AAW0GLQ1</accession>
<keyword evidence="3" id="KW-1185">Reference proteome</keyword>
<proteinExistence type="predicted"/>
<reference evidence="2 3" key="1">
    <citation type="submission" date="2022-09" db="EMBL/GenBank/DDBJ databases">
        <authorList>
            <person name="Palmer J.M."/>
        </authorList>
    </citation>
    <scope>NUCLEOTIDE SEQUENCE [LARGE SCALE GENOMIC DNA]</scope>
    <source>
        <strain evidence="2 3">DSM 7382</strain>
    </source>
</reference>
<sequence length="182" mass="20248">MSYIEVMMRTLGVGQLGDLLVEFLMTEDNTEEFTRSRMRPHALLNLNSGAPPVTRPSDRAAKQRRRKSAAMALLELEAPGTPVYGLHPNQLSQAALQLLQSLLQQYCKVCTDKLMVVIHDPHATSFPQPAALPAPLEPGSKTHDDDEDDDDDETFIYPGAEESTIPKEDHLIVDAFDHFRPA</sequence>
<dbReference type="AlphaFoldDB" id="A0AAW0GLQ1"/>
<feature type="region of interest" description="Disordered" evidence="1">
    <location>
        <begin position="124"/>
        <end position="163"/>
    </location>
</feature>
<dbReference type="EMBL" id="JASBNA010000003">
    <property type="protein sequence ID" value="KAK7693562.1"/>
    <property type="molecule type" value="Genomic_DNA"/>
</dbReference>
<name>A0AAW0GLQ1_9APHY</name>
<evidence type="ECO:0000313" key="3">
    <source>
        <dbReference type="Proteomes" id="UP001385951"/>
    </source>
</evidence>
<organism evidence="2 3">
    <name type="scientific">Cerrena zonata</name>
    <dbReference type="NCBI Taxonomy" id="2478898"/>
    <lineage>
        <taxon>Eukaryota</taxon>
        <taxon>Fungi</taxon>
        <taxon>Dikarya</taxon>
        <taxon>Basidiomycota</taxon>
        <taxon>Agaricomycotina</taxon>
        <taxon>Agaricomycetes</taxon>
        <taxon>Polyporales</taxon>
        <taxon>Cerrenaceae</taxon>
        <taxon>Cerrena</taxon>
    </lineage>
</organism>
<feature type="compositionally biased region" description="Acidic residues" evidence="1">
    <location>
        <begin position="145"/>
        <end position="154"/>
    </location>
</feature>
<dbReference type="Proteomes" id="UP001385951">
    <property type="component" value="Unassembled WGS sequence"/>
</dbReference>
<evidence type="ECO:0000256" key="1">
    <source>
        <dbReference type="SAM" id="MobiDB-lite"/>
    </source>
</evidence>
<protein>
    <submittedName>
        <fullName evidence="2">Uncharacterized protein</fullName>
    </submittedName>
</protein>
<comment type="caution">
    <text evidence="2">The sequence shown here is derived from an EMBL/GenBank/DDBJ whole genome shotgun (WGS) entry which is preliminary data.</text>
</comment>